<dbReference type="PROSITE" id="PS51352">
    <property type="entry name" value="THIOREDOXIN_2"/>
    <property type="match status" value="1"/>
</dbReference>
<evidence type="ECO:0000313" key="3">
    <source>
        <dbReference type="EMBL" id="GCC51892.1"/>
    </source>
</evidence>
<feature type="chain" id="PRO_5019335837" evidence="1">
    <location>
        <begin position="23"/>
        <end position="484"/>
    </location>
</feature>
<evidence type="ECO:0000256" key="1">
    <source>
        <dbReference type="SAM" id="SignalP"/>
    </source>
</evidence>
<dbReference type="Gene3D" id="3.40.30.10">
    <property type="entry name" value="Glutaredoxin"/>
    <property type="match status" value="1"/>
</dbReference>
<dbReference type="EMBL" id="BHXQ01000003">
    <property type="protein sequence ID" value="GCC51892.1"/>
    <property type="molecule type" value="Genomic_DNA"/>
</dbReference>
<keyword evidence="4" id="KW-1185">Reference proteome</keyword>
<dbReference type="CDD" id="cd02966">
    <property type="entry name" value="TlpA_like_family"/>
    <property type="match status" value="1"/>
</dbReference>
<dbReference type="RefSeq" id="WP_127122530.1">
    <property type="nucleotide sequence ID" value="NZ_BHXQ01000003.1"/>
</dbReference>
<dbReference type="InterPro" id="IPR033395">
    <property type="entry name" value="DUF5106"/>
</dbReference>
<protein>
    <submittedName>
        <fullName evidence="3">DUF5106 domain-containing protein</fullName>
    </submittedName>
</protein>
<comment type="caution">
    <text evidence="3">The sequence shown here is derived from an EMBL/GenBank/DDBJ whole genome shotgun (WGS) entry which is preliminary data.</text>
</comment>
<dbReference type="InterPro" id="IPR025380">
    <property type="entry name" value="DUF4369"/>
</dbReference>
<dbReference type="Proteomes" id="UP000288227">
    <property type="component" value="Unassembled WGS sequence"/>
</dbReference>
<evidence type="ECO:0000259" key="2">
    <source>
        <dbReference type="PROSITE" id="PS51352"/>
    </source>
</evidence>
<dbReference type="SUPFAM" id="SSF52833">
    <property type="entry name" value="Thioredoxin-like"/>
    <property type="match status" value="1"/>
</dbReference>
<dbReference type="InterPro" id="IPR013766">
    <property type="entry name" value="Thioredoxin_domain"/>
</dbReference>
<feature type="signal peptide" evidence="1">
    <location>
        <begin position="1"/>
        <end position="22"/>
    </location>
</feature>
<proteinExistence type="predicted"/>
<evidence type="ECO:0000313" key="4">
    <source>
        <dbReference type="Proteomes" id="UP000288227"/>
    </source>
</evidence>
<dbReference type="OrthoDB" id="6399635at2"/>
<sequence>MKRFFFSVIIAISTTVATFAQAPAYKLDFKIDGLNDTTLLLGHYYSESTYAKDTAKSVNGVFSFDGKKTLPPGVYFIIKGKIKLFELLIGNNQQFQMTTSTKDYVANMKVTGDYDNQLFFENMRFNVERNIEAEPYVKVMQDTTAGEEAKKTAREALTKINDKVIAYQDGIIAKYPESFTAKLFKTTKKIDVPEPPKRADGSIDSTFQLRYYRDHYFDNFDLSDEALIRLPRNIYKEKVDEYLDKLFVPEADTITAAINKLIAKTKKNQEAYKYLTWICLLKYQQPKYMGLDQVYVNLFDKYFASGEMNFWVNDQLKKNLKDQADRIRSSALGKKSNNLILKDINGNMRSLHSMANKYTVLFIYDPDCGHCKKETPKLVDFKNTTKLDVGVYTVSVDTSMTKTQKYVKEMKMEKFVNTCFYYSAVGLYRDLYDAETTPTIYILDKEKKIIGRKIPAAEEIGPFLERYEKFQEVKAKAASSKTSP</sequence>
<dbReference type="InterPro" id="IPR036249">
    <property type="entry name" value="Thioredoxin-like_sf"/>
</dbReference>
<dbReference type="Pfam" id="PF17127">
    <property type="entry name" value="DUF5106"/>
    <property type="match status" value="1"/>
</dbReference>
<dbReference type="Pfam" id="PF00578">
    <property type="entry name" value="AhpC-TSA"/>
    <property type="match status" value="1"/>
</dbReference>
<dbReference type="Pfam" id="PF14289">
    <property type="entry name" value="DUF4369"/>
    <property type="match status" value="1"/>
</dbReference>
<keyword evidence="1" id="KW-0732">Signal</keyword>
<dbReference type="AlphaFoldDB" id="A0A401UAJ4"/>
<reference evidence="3 4" key="1">
    <citation type="submission" date="2018-11" db="EMBL/GenBank/DDBJ databases">
        <title>Chryseotalea sanarue gen. nov., sp., nov., a member of the family Cytophagaceae, isolated from a brackish lake in Hamamatsu Japan.</title>
        <authorList>
            <person name="Maejima Y."/>
            <person name="Iino T."/>
            <person name="Muraguchi Y."/>
            <person name="Fukuda K."/>
            <person name="Ohkuma M."/>
            <person name="Moriuchi R."/>
            <person name="Dohra H."/>
            <person name="Kimbara K."/>
            <person name="Shintani M."/>
        </authorList>
    </citation>
    <scope>NUCLEOTIDE SEQUENCE [LARGE SCALE GENOMIC DNA]</scope>
    <source>
        <strain evidence="3 4">Ys</strain>
    </source>
</reference>
<gene>
    <name evidence="3" type="ORF">SanaruYs_21210</name>
</gene>
<organism evidence="3 4">
    <name type="scientific">Chryseotalea sanaruensis</name>
    <dbReference type="NCBI Taxonomy" id="2482724"/>
    <lineage>
        <taxon>Bacteria</taxon>
        <taxon>Pseudomonadati</taxon>
        <taxon>Bacteroidota</taxon>
        <taxon>Cytophagia</taxon>
        <taxon>Cytophagales</taxon>
        <taxon>Chryseotaleaceae</taxon>
        <taxon>Chryseotalea</taxon>
    </lineage>
</organism>
<dbReference type="InterPro" id="IPR000866">
    <property type="entry name" value="AhpC/TSA"/>
</dbReference>
<name>A0A401UAJ4_9BACT</name>
<feature type="domain" description="Thioredoxin" evidence="2">
    <location>
        <begin position="330"/>
        <end position="472"/>
    </location>
</feature>
<accession>A0A401UAJ4</accession>